<accession>A0A1I3T7S7</accession>
<name>A0A1I3T7S7_9GAMM</name>
<comment type="caution">
    <text evidence="1">The sequence shown here is derived from an EMBL/GenBank/DDBJ whole genome shotgun (WGS) entry which is preliminary data.</text>
</comment>
<evidence type="ECO:0000313" key="1">
    <source>
        <dbReference type="EMBL" id="SFJ65557.1"/>
    </source>
</evidence>
<sequence>MKDEDSDITEEIRALVGRVVTRILRPDEALTVQELIGALYRLSLRSTDSKTKVACDKAIRILAKKLH</sequence>
<organism evidence="1 2">
    <name type="scientific">Candidatus Pantoea symbiotica</name>
    <dbReference type="NCBI Taxonomy" id="1884370"/>
    <lineage>
        <taxon>Bacteria</taxon>
        <taxon>Pseudomonadati</taxon>
        <taxon>Pseudomonadota</taxon>
        <taxon>Gammaproteobacteria</taxon>
        <taxon>Enterobacterales</taxon>
        <taxon>Erwiniaceae</taxon>
        <taxon>Pantoea</taxon>
    </lineage>
</organism>
<keyword evidence="2" id="KW-1185">Reference proteome</keyword>
<dbReference type="RefSeq" id="WP_008107586.1">
    <property type="nucleotide sequence ID" value="NZ_FOSD01000002.1"/>
</dbReference>
<reference evidence="1 2" key="1">
    <citation type="submission" date="2016-10" db="EMBL/GenBank/DDBJ databases">
        <authorList>
            <person name="Varghese N."/>
            <person name="Submissions S."/>
        </authorList>
    </citation>
    <scope>NUCLEOTIDE SEQUENCE [LARGE SCALE GENOMIC DNA]</scope>
    <source>
        <strain evidence="1 2">YR512</strain>
    </source>
</reference>
<dbReference type="EMBL" id="FOSD01000002">
    <property type="protein sequence ID" value="SFJ65557.1"/>
    <property type="molecule type" value="Genomic_DNA"/>
</dbReference>
<dbReference type="Proteomes" id="UP000198841">
    <property type="component" value="Unassembled WGS sequence"/>
</dbReference>
<evidence type="ECO:0000313" key="2">
    <source>
        <dbReference type="Proteomes" id="UP000198841"/>
    </source>
</evidence>
<proteinExistence type="predicted"/>
<gene>
    <name evidence="1" type="ORF">SAMN05518863_102222</name>
</gene>
<protein>
    <submittedName>
        <fullName evidence="1">Uncharacterized protein</fullName>
    </submittedName>
</protein>